<evidence type="ECO:0000313" key="3">
    <source>
        <dbReference type="Proteomes" id="UP000789508"/>
    </source>
</evidence>
<dbReference type="AlphaFoldDB" id="A0A9N9HZ96"/>
<name>A0A9N9HZ96_9GLOM</name>
<accession>A0A9N9HZ96</accession>
<dbReference type="Proteomes" id="UP000789508">
    <property type="component" value="Unassembled WGS sequence"/>
</dbReference>
<feature type="transmembrane region" description="Helical" evidence="1">
    <location>
        <begin position="48"/>
        <end position="67"/>
    </location>
</feature>
<gene>
    <name evidence="2" type="ORF">ALEPTO_LOCUS11973</name>
</gene>
<reference evidence="2" key="1">
    <citation type="submission" date="2021-06" db="EMBL/GenBank/DDBJ databases">
        <authorList>
            <person name="Kallberg Y."/>
            <person name="Tangrot J."/>
            <person name="Rosling A."/>
        </authorList>
    </citation>
    <scope>NUCLEOTIDE SEQUENCE</scope>
    <source>
        <strain evidence="2">FL130A</strain>
    </source>
</reference>
<keyword evidence="1" id="KW-0812">Transmembrane</keyword>
<comment type="caution">
    <text evidence="2">The sequence shown here is derived from an EMBL/GenBank/DDBJ whole genome shotgun (WGS) entry which is preliminary data.</text>
</comment>
<dbReference type="EMBL" id="CAJVPS010023232">
    <property type="protein sequence ID" value="CAG8713009.1"/>
    <property type="molecule type" value="Genomic_DNA"/>
</dbReference>
<evidence type="ECO:0000256" key="1">
    <source>
        <dbReference type="SAM" id="Phobius"/>
    </source>
</evidence>
<protein>
    <submittedName>
        <fullName evidence="2">10192_t:CDS:1</fullName>
    </submittedName>
</protein>
<keyword evidence="1" id="KW-1133">Transmembrane helix</keyword>
<organism evidence="2 3">
    <name type="scientific">Ambispora leptoticha</name>
    <dbReference type="NCBI Taxonomy" id="144679"/>
    <lineage>
        <taxon>Eukaryota</taxon>
        <taxon>Fungi</taxon>
        <taxon>Fungi incertae sedis</taxon>
        <taxon>Mucoromycota</taxon>
        <taxon>Glomeromycotina</taxon>
        <taxon>Glomeromycetes</taxon>
        <taxon>Archaeosporales</taxon>
        <taxon>Ambisporaceae</taxon>
        <taxon>Ambispora</taxon>
    </lineage>
</organism>
<sequence length="72" mass="7636">MCDDTVRDTEGTLGYLNICGINNNGDCEPTAATTVTVSTKLQQLQTNAFAISVVVGAVVAVVANRLYKVLHH</sequence>
<keyword evidence="1" id="KW-0472">Membrane</keyword>
<evidence type="ECO:0000313" key="2">
    <source>
        <dbReference type="EMBL" id="CAG8713009.1"/>
    </source>
</evidence>
<proteinExistence type="predicted"/>
<keyword evidence="3" id="KW-1185">Reference proteome</keyword>